<dbReference type="Proteomes" id="UP001630127">
    <property type="component" value="Unassembled WGS sequence"/>
</dbReference>
<accession>A0ABD3AGL0</accession>
<organism evidence="1 2">
    <name type="scientific">Cinchona calisaya</name>
    <dbReference type="NCBI Taxonomy" id="153742"/>
    <lineage>
        <taxon>Eukaryota</taxon>
        <taxon>Viridiplantae</taxon>
        <taxon>Streptophyta</taxon>
        <taxon>Embryophyta</taxon>
        <taxon>Tracheophyta</taxon>
        <taxon>Spermatophyta</taxon>
        <taxon>Magnoliopsida</taxon>
        <taxon>eudicotyledons</taxon>
        <taxon>Gunneridae</taxon>
        <taxon>Pentapetalae</taxon>
        <taxon>asterids</taxon>
        <taxon>lamiids</taxon>
        <taxon>Gentianales</taxon>
        <taxon>Rubiaceae</taxon>
        <taxon>Cinchonoideae</taxon>
        <taxon>Cinchoneae</taxon>
        <taxon>Cinchona</taxon>
    </lineage>
</organism>
<reference evidence="1 2" key="1">
    <citation type="submission" date="2024-11" db="EMBL/GenBank/DDBJ databases">
        <title>A near-complete genome assembly of Cinchona calisaya.</title>
        <authorList>
            <person name="Lian D.C."/>
            <person name="Zhao X.W."/>
            <person name="Wei L."/>
        </authorList>
    </citation>
    <scope>NUCLEOTIDE SEQUENCE [LARGE SCALE GENOMIC DNA]</scope>
    <source>
        <tissue evidence="1">Nenye</tissue>
    </source>
</reference>
<evidence type="ECO:0000313" key="1">
    <source>
        <dbReference type="EMBL" id="KAL3529575.1"/>
    </source>
</evidence>
<comment type="caution">
    <text evidence="1">The sequence shown here is derived from an EMBL/GenBank/DDBJ whole genome shotgun (WGS) entry which is preliminary data.</text>
</comment>
<proteinExistence type="predicted"/>
<gene>
    <name evidence="1" type="ORF">ACH5RR_008897</name>
</gene>
<dbReference type="AlphaFoldDB" id="A0ABD3AGL0"/>
<evidence type="ECO:0008006" key="3">
    <source>
        <dbReference type="Google" id="ProtNLM"/>
    </source>
</evidence>
<protein>
    <recommendedName>
        <fullName evidence="3">RNase H type-1 domain-containing protein</fullName>
    </recommendedName>
</protein>
<sequence length="149" mass="16991">MICDALWLQINDLIFSGRRCSNLYAIHKASRLVHEACLKKKYFIDSASFVPHNVRAFILNTQLVHKHLIVISFSWKKPNEGWVKINVDGFVIGNPGVMSWGGIIRDCPGNLISGLARHLDVGTLLEARRSWIAYWIANVYCQQFYQSAD</sequence>
<name>A0ABD3AGL0_9GENT</name>
<keyword evidence="2" id="KW-1185">Reference proteome</keyword>
<dbReference type="EMBL" id="JBJUIK010000004">
    <property type="protein sequence ID" value="KAL3529575.1"/>
    <property type="molecule type" value="Genomic_DNA"/>
</dbReference>
<evidence type="ECO:0000313" key="2">
    <source>
        <dbReference type="Proteomes" id="UP001630127"/>
    </source>
</evidence>